<organism evidence="2 3">
    <name type="scientific">Fistulifera solaris</name>
    <name type="common">Oleaginous diatom</name>
    <dbReference type="NCBI Taxonomy" id="1519565"/>
    <lineage>
        <taxon>Eukaryota</taxon>
        <taxon>Sar</taxon>
        <taxon>Stramenopiles</taxon>
        <taxon>Ochrophyta</taxon>
        <taxon>Bacillariophyta</taxon>
        <taxon>Bacillariophyceae</taxon>
        <taxon>Bacillariophycidae</taxon>
        <taxon>Naviculales</taxon>
        <taxon>Naviculaceae</taxon>
        <taxon>Fistulifera</taxon>
    </lineage>
</organism>
<proteinExistence type="predicted"/>
<dbReference type="Proteomes" id="UP000198406">
    <property type="component" value="Unassembled WGS sequence"/>
</dbReference>
<keyword evidence="3" id="KW-1185">Reference proteome</keyword>
<dbReference type="InParanoid" id="A0A1Z5JH63"/>
<comment type="caution">
    <text evidence="2">The sequence shown here is derived from an EMBL/GenBank/DDBJ whole genome shotgun (WGS) entry which is preliminary data.</text>
</comment>
<evidence type="ECO:0000256" key="1">
    <source>
        <dbReference type="SAM" id="MobiDB-lite"/>
    </source>
</evidence>
<evidence type="ECO:0000313" key="2">
    <source>
        <dbReference type="EMBL" id="GAX13266.1"/>
    </source>
</evidence>
<evidence type="ECO:0000313" key="3">
    <source>
        <dbReference type="Proteomes" id="UP000198406"/>
    </source>
</evidence>
<feature type="compositionally biased region" description="Polar residues" evidence="1">
    <location>
        <begin position="45"/>
        <end position="55"/>
    </location>
</feature>
<reference evidence="2 3" key="1">
    <citation type="journal article" date="2015" name="Plant Cell">
        <title>Oil accumulation by the oleaginous diatom Fistulifera solaris as revealed by the genome and transcriptome.</title>
        <authorList>
            <person name="Tanaka T."/>
            <person name="Maeda Y."/>
            <person name="Veluchamy A."/>
            <person name="Tanaka M."/>
            <person name="Abida H."/>
            <person name="Marechal E."/>
            <person name="Bowler C."/>
            <person name="Muto M."/>
            <person name="Sunaga Y."/>
            <person name="Tanaka M."/>
            <person name="Yoshino T."/>
            <person name="Taniguchi T."/>
            <person name="Fukuda Y."/>
            <person name="Nemoto M."/>
            <person name="Matsumoto M."/>
            <person name="Wong P.S."/>
            <person name="Aburatani S."/>
            <person name="Fujibuchi W."/>
        </authorList>
    </citation>
    <scope>NUCLEOTIDE SEQUENCE [LARGE SCALE GENOMIC DNA]</scope>
    <source>
        <strain evidence="2 3">JPCC DA0580</strain>
    </source>
</reference>
<gene>
    <name evidence="2" type="ORF">FisN_17Hu204</name>
</gene>
<name>A0A1Z5JH63_FISSO</name>
<feature type="region of interest" description="Disordered" evidence="1">
    <location>
        <begin position="25"/>
        <end position="72"/>
    </location>
</feature>
<dbReference type="EMBL" id="BDSP01000061">
    <property type="protein sequence ID" value="GAX13266.1"/>
    <property type="molecule type" value="Genomic_DNA"/>
</dbReference>
<dbReference type="AlphaFoldDB" id="A0A1Z5JH63"/>
<feature type="compositionally biased region" description="Low complexity" evidence="1">
    <location>
        <begin position="63"/>
        <end position="72"/>
    </location>
</feature>
<accession>A0A1Z5JH63</accession>
<sequence length="212" mass="23729">MENDEDDPTRGVESNRTLVAIEEREVSGLRLGGEPATGFADPHHNSLQQYHNQMGSGLHWGNSQEQLQQPQPLEGGSNDCLIERNNGQLDLNAQLNISRPSNDQAIAYFHQQERHDANMRRSSSFAAADKNAMEADEDMDGEIESPLFDQEAEWSDDYPIVSSPGSSHSSKQLTSLIDAQPPQECYAKMESDMLARIEESICRAEEIEWLIL</sequence>
<protein>
    <submittedName>
        <fullName evidence="2">Uncharacterized protein</fullName>
    </submittedName>
</protein>